<protein>
    <submittedName>
        <fullName evidence="3">Uncharacterized protein</fullName>
    </submittedName>
</protein>
<feature type="transmembrane region" description="Helical" evidence="1">
    <location>
        <begin position="92"/>
        <end position="110"/>
    </location>
</feature>
<name>A0AA85IVD8_TRIRE</name>
<organism evidence="2 3">
    <name type="scientific">Trichobilharzia regenti</name>
    <name type="common">Nasal bird schistosome</name>
    <dbReference type="NCBI Taxonomy" id="157069"/>
    <lineage>
        <taxon>Eukaryota</taxon>
        <taxon>Metazoa</taxon>
        <taxon>Spiralia</taxon>
        <taxon>Lophotrochozoa</taxon>
        <taxon>Platyhelminthes</taxon>
        <taxon>Trematoda</taxon>
        <taxon>Digenea</taxon>
        <taxon>Strigeidida</taxon>
        <taxon>Schistosomatoidea</taxon>
        <taxon>Schistosomatidae</taxon>
        <taxon>Trichobilharzia</taxon>
    </lineage>
</organism>
<keyword evidence="2" id="KW-1185">Reference proteome</keyword>
<dbReference type="AlphaFoldDB" id="A0AA85IVD8"/>
<feature type="transmembrane region" description="Helical" evidence="1">
    <location>
        <begin position="61"/>
        <end position="80"/>
    </location>
</feature>
<evidence type="ECO:0000313" key="3">
    <source>
        <dbReference type="WBParaSite" id="TREG1_122590.1"/>
    </source>
</evidence>
<evidence type="ECO:0000256" key="1">
    <source>
        <dbReference type="SAM" id="Phobius"/>
    </source>
</evidence>
<keyword evidence="1" id="KW-0472">Membrane</keyword>
<proteinExistence type="predicted"/>
<dbReference type="Proteomes" id="UP000050795">
    <property type="component" value="Unassembled WGS sequence"/>
</dbReference>
<reference evidence="3" key="2">
    <citation type="submission" date="2023-11" db="UniProtKB">
        <authorList>
            <consortium name="WormBaseParasite"/>
        </authorList>
    </citation>
    <scope>IDENTIFICATION</scope>
</reference>
<feature type="transmembrane region" description="Helical" evidence="1">
    <location>
        <begin position="37"/>
        <end position="55"/>
    </location>
</feature>
<feature type="transmembrane region" description="Helical" evidence="1">
    <location>
        <begin position="6"/>
        <end position="25"/>
    </location>
</feature>
<keyword evidence="1" id="KW-1133">Transmembrane helix</keyword>
<sequence length="142" mass="15829">MDTRVSIALLIILLCGICLYNALLIVEKLKTTFPVNYIILVLVVVLLFVGVGYLYNGPVPFVISIAVALAISAIIIFASWNLNNLTMKGFNVFASVAAAFAFVGFVLLIFKRTSERILFAWFVDSENVFGKQHPCSRRCWTF</sequence>
<keyword evidence="1" id="KW-0812">Transmembrane</keyword>
<reference evidence="2" key="1">
    <citation type="submission" date="2022-06" db="EMBL/GenBank/DDBJ databases">
        <authorList>
            <person name="Berger JAMES D."/>
            <person name="Berger JAMES D."/>
        </authorList>
    </citation>
    <scope>NUCLEOTIDE SEQUENCE [LARGE SCALE GENOMIC DNA]</scope>
</reference>
<dbReference type="WBParaSite" id="TREG1_122590.1">
    <property type="protein sequence ID" value="TREG1_122590.1"/>
    <property type="gene ID" value="TREG1_122590"/>
</dbReference>
<accession>A0AA85IVD8</accession>
<evidence type="ECO:0000313" key="2">
    <source>
        <dbReference type="Proteomes" id="UP000050795"/>
    </source>
</evidence>